<feature type="compositionally biased region" description="Basic and acidic residues" evidence="1">
    <location>
        <begin position="74"/>
        <end position="86"/>
    </location>
</feature>
<name>A0ABR3N124_9TELE</name>
<gene>
    <name evidence="2" type="ORF">QQF64_029619</name>
</gene>
<organism evidence="2 3">
    <name type="scientific">Cirrhinus molitorella</name>
    <name type="common">mud carp</name>
    <dbReference type="NCBI Taxonomy" id="172907"/>
    <lineage>
        <taxon>Eukaryota</taxon>
        <taxon>Metazoa</taxon>
        <taxon>Chordata</taxon>
        <taxon>Craniata</taxon>
        <taxon>Vertebrata</taxon>
        <taxon>Euteleostomi</taxon>
        <taxon>Actinopterygii</taxon>
        <taxon>Neopterygii</taxon>
        <taxon>Teleostei</taxon>
        <taxon>Ostariophysi</taxon>
        <taxon>Cypriniformes</taxon>
        <taxon>Cyprinidae</taxon>
        <taxon>Labeoninae</taxon>
        <taxon>Labeonini</taxon>
        <taxon>Cirrhinus</taxon>
    </lineage>
</organism>
<sequence length="105" mass="11415">MTDLPTLVPTSQSLSTCLLLSFSPRLSLPLLHSSQCLSIYLPPLFPPPVAWESRLLQPSFGLLDHPGNTSARPLRTDGRTAGRSKVEADGRGGELFLLDFLPAFL</sequence>
<comment type="caution">
    <text evidence="2">The sequence shown here is derived from an EMBL/GenBank/DDBJ whole genome shotgun (WGS) entry which is preliminary data.</text>
</comment>
<evidence type="ECO:0000313" key="3">
    <source>
        <dbReference type="Proteomes" id="UP001558613"/>
    </source>
</evidence>
<keyword evidence="3" id="KW-1185">Reference proteome</keyword>
<accession>A0ABR3N124</accession>
<evidence type="ECO:0000256" key="1">
    <source>
        <dbReference type="SAM" id="MobiDB-lite"/>
    </source>
</evidence>
<dbReference type="Proteomes" id="UP001558613">
    <property type="component" value="Unassembled WGS sequence"/>
</dbReference>
<dbReference type="EMBL" id="JAYMGO010000007">
    <property type="protein sequence ID" value="KAL1270603.1"/>
    <property type="molecule type" value="Genomic_DNA"/>
</dbReference>
<evidence type="ECO:0000313" key="2">
    <source>
        <dbReference type="EMBL" id="KAL1270603.1"/>
    </source>
</evidence>
<proteinExistence type="predicted"/>
<feature type="region of interest" description="Disordered" evidence="1">
    <location>
        <begin position="66"/>
        <end position="86"/>
    </location>
</feature>
<protein>
    <submittedName>
        <fullName evidence="2">Uncharacterized protein</fullName>
    </submittedName>
</protein>
<reference evidence="2 3" key="1">
    <citation type="submission" date="2023-09" db="EMBL/GenBank/DDBJ databases">
        <authorList>
            <person name="Wang M."/>
        </authorList>
    </citation>
    <scope>NUCLEOTIDE SEQUENCE [LARGE SCALE GENOMIC DNA]</scope>
    <source>
        <strain evidence="2">GT-2023</strain>
        <tissue evidence="2">Liver</tissue>
    </source>
</reference>